<keyword evidence="9" id="KW-0170">Cobalt</keyword>
<comment type="cofactor">
    <cofactor evidence="9">
        <name>cob(II)alamin</name>
        <dbReference type="ChEBI" id="CHEBI:16304"/>
    </cofactor>
</comment>
<dbReference type="EC" id="1.17.99.6" evidence="9"/>
<keyword evidence="6 9" id="KW-0560">Oxidoreductase</keyword>
<dbReference type="NCBIfam" id="TIGR00276">
    <property type="entry name" value="tRNA epoxyqueuosine(34) reductase QueG"/>
    <property type="match status" value="1"/>
</dbReference>
<keyword evidence="1 9" id="KW-0004">4Fe-4S</keyword>
<feature type="binding site" evidence="9">
    <location>
        <position position="222"/>
    </location>
    <ligand>
        <name>tRNA</name>
        <dbReference type="ChEBI" id="CHEBI:17843"/>
    </ligand>
</feature>
<evidence type="ECO:0000256" key="2">
    <source>
        <dbReference type="ARBA" id="ARBA00022490"/>
    </source>
</evidence>
<evidence type="ECO:0000256" key="8">
    <source>
        <dbReference type="ARBA" id="ARBA00023014"/>
    </source>
</evidence>
<comment type="caution">
    <text evidence="11">The sequence shown here is derived from an EMBL/GenBank/DDBJ whole genome shotgun (WGS) entry which is preliminary data.</text>
</comment>
<keyword evidence="5 9" id="KW-0671">Queuosine biosynthesis</keyword>
<dbReference type="InterPro" id="IPR017900">
    <property type="entry name" value="4Fe4S_Fe_S_CS"/>
</dbReference>
<feature type="binding site" evidence="9">
    <location>
        <position position="220"/>
    </location>
    <ligand>
        <name>tRNA</name>
        <dbReference type="ChEBI" id="CHEBI:17843"/>
    </ligand>
</feature>
<dbReference type="PROSITE" id="PS51379">
    <property type="entry name" value="4FE4S_FER_2"/>
    <property type="match status" value="1"/>
</dbReference>
<evidence type="ECO:0000313" key="11">
    <source>
        <dbReference type="EMBL" id="MFC5628729.1"/>
    </source>
</evidence>
<feature type="binding site" evidence="9">
    <location>
        <position position="243"/>
    </location>
    <ligand>
        <name>[4Fe-4S] cluster</name>
        <dbReference type="ChEBI" id="CHEBI:49883"/>
        <label>2</label>
    </ligand>
</feature>
<feature type="binding site" evidence="9">
    <location>
        <position position="247"/>
    </location>
    <ligand>
        <name>[4Fe-4S] cluster</name>
        <dbReference type="ChEBI" id="CHEBI:49883"/>
        <label>1</label>
    </ligand>
</feature>
<reference evidence="12" key="1">
    <citation type="journal article" date="2019" name="Int. J. Syst. Evol. Microbiol.">
        <title>The Global Catalogue of Microorganisms (GCM) 10K type strain sequencing project: providing services to taxonomists for standard genome sequencing and annotation.</title>
        <authorList>
            <consortium name="The Broad Institute Genomics Platform"/>
            <consortium name="The Broad Institute Genome Sequencing Center for Infectious Disease"/>
            <person name="Wu L."/>
            <person name="Ma J."/>
        </authorList>
    </citation>
    <scope>NUCLEOTIDE SEQUENCE [LARGE SCALE GENOMIC DNA]</scope>
    <source>
        <strain evidence="12">CGMCC 1.15790</strain>
    </source>
</reference>
<comment type="caution">
    <text evidence="9">Lacks conserved residue(s) required for the propagation of feature annotation.</text>
</comment>
<dbReference type="InterPro" id="IPR004453">
    <property type="entry name" value="QueG"/>
</dbReference>
<evidence type="ECO:0000259" key="10">
    <source>
        <dbReference type="PROSITE" id="PS51379"/>
    </source>
</evidence>
<accession>A0ABW0U7H6</accession>
<evidence type="ECO:0000256" key="5">
    <source>
        <dbReference type="ARBA" id="ARBA00022785"/>
    </source>
</evidence>
<feature type="binding site" evidence="9">
    <location>
        <position position="240"/>
    </location>
    <ligand>
        <name>[4Fe-4S] cluster</name>
        <dbReference type="ChEBI" id="CHEBI:49883"/>
        <label>2</label>
    </ligand>
</feature>
<dbReference type="PROSITE" id="PS00198">
    <property type="entry name" value="4FE4S_FER_1"/>
    <property type="match status" value="1"/>
</dbReference>
<feature type="binding site" evidence="9">
    <location>
        <position position="191"/>
    </location>
    <ligand>
        <name>[4Fe-4S] cluster</name>
        <dbReference type="ChEBI" id="CHEBI:49883"/>
        <label>1</label>
    </ligand>
</feature>
<dbReference type="PANTHER" id="PTHR30002:SF4">
    <property type="entry name" value="EPOXYQUEUOSINE REDUCTASE"/>
    <property type="match status" value="1"/>
</dbReference>
<comment type="catalytic activity">
    <reaction evidence="9">
        <text>epoxyqueuosine(34) in tRNA + AH2 = queuosine(34) in tRNA + A + H2O</text>
        <dbReference type="Rhea" id="RHEA:32159"/>
        <dbReference type="Rhea" id="RHEA-COMP:18571"/>
        <dbReference type="Rhea" id="RHEA-COMP:18582"/>
        <dbReference type="ChEBI" id="CHEBI:13193"/>
        <dbReference type="ChEBI" id="CHEBI:15377"/>
        <dbReference type="ChEBI" id="CHEBI:17499"/>
        <dbReference type="ChEBI" id="CHEBI:194431"/>
        <dbReference type="ChEBI" id="CHEBI:194443"/>
        <dbReference type="EC" id="1.17.99.6"/>
    </reaction>
</comment>
<feature type="binding site" evidence="9">
    <location>
        <position position="214"/>
    </location>
    <ligand>
        <name>[4Fe-4S] cluster</name>
        <dbReference type="ChEBI" id="CHEBI:49883"/>
        <label>2</label>
    </ligand>
</feature>
<keyword evidence="9" id="KW-0846">Cobalamin</keyword>
<evidence type="ECO:0000256" key="3">
    <source>
        <dbReference type="ARBA" id="ARBA00022694"/>
    </source>
</evidence>
<feature type="binding site" evidence="9">
    <location>
        <position position="281"/>
    </location>
    <ligand>
        <name>tRNA</name>
        <dbReference type="ChEBI" id="CHEBI:17843"/>
    </ligand>
</feature>
<feature type="binding site" evidence="9">
    <location>
        <position position="198"/>
    </location>
    <ligand>
        <name>[4Fe-4S] cluster</name>
        <dbReference type="ChEBI" id="CHEBI:49883"/>
        <label>2</label>
    </ligand>
</feature>
<evidence type="ECO:0000256" key="4">
    <source>
        <dbReference type="ARBA" id="ARBA00022723"/>
    </source>
</evidence>
<feature type="binding site" evidence="9">
    <location>
        <position position="194"/>
    </location>
    <ligand>
        <name>[4Fe-4S] cluster</name>
        <dbReference type="ChEBI" id="CHEBI:49883"/>
        <label>1</label>
    </ligand>
</feature>
<dbReference type="SUPFAM" id="SSF48371">
    <property type="entry name" value="ARM repeat"/>
    <property type="match status" value="1"/>
</dbReference>
<feature type="binding site" evidence="9">
    <location>
        <position position="97"/>
    </location>
    <ligand>
        <name>cob(II)alamin</name>
        <dbReference type="ChEBI" id="CHEBI:16304"/>
    </ligand>
</feature>
<dbReference type="HAMAP" id="MF_00916">
    <property type="entry name" value="QueG"/>
    <property type="match status" value="1"/>
</dbReference>
<keyword evidence="12" id="KW-1185">Reference proteome</keyword>
<feature type="domain" description="4Fe-4S ferredoxin-type" evidence="10">
    <location>
        <begin position="176"/>
        <end position="208"/>
    </location>
</feature>
<dbReference type="InterPro" id="IPR016024">
    <property type="entry name" value="ARM-type_fold"/>
</dbReference>
<dbReference type="EMBL" id="JBHSPF010000030">
    <property type="protein sequence ID" value="MFC5628729.1"/>
    <property type="molecule type" value="Genomic_DNA"/>
</dbReference>
<feature type="binding site" evidence="9">
    <location>
        <position position="295"/>
    </location>
    <ligand>
        <name>tRNA</name>
        <dbReference type="ChEBI" id="CHEBI:17843"/>
    </ligand>
</feature>
<dbReference type="InterPro" id="IPR013542">
    <property type="entry name" value="QueG_DUF1730"/>
</dbReference>
<keyword evidence="2 9" id="KW-0963">Cytoplasm</keyword>
<evidence type="ECO:0000256" key="9">
    <source>
        <dbReference type="HAMAP-Rule" id="MF_00916"/>
    </source>
</evidence>
<comment type="subcellular location">
    <subcellularLocation>
        <location evidence="9">Cytoplasm</location>
    </subcellularLocation>
</comment>
<dbReference type="Pfam" id="PF08331">
    <property type="entry name" value="QueG_DUF1730"/>
    <property type="match status" value="1"/>
</dbReference>
<feature type="binding site" evidence="9">
    <location>
        <position position="297"/>
    </location>
    <ligand>
        <name>tRNA</name>
        <dbReference type="ChEBI" id="CHEBI:17843"/>
    </ligand>
</feature>
<comment type="subunit">
    <text evidence="9">Monomer.</text>
</comment>
<feature type="binding site" evidence="9">
    <location>
        <begin position="139"/>
        <end position="141"/>
    </location>
    <ligand>
        <name>cob(II)alamin</name>
        <dbReference type="ChEBI" id="CHEBI:16304"/>
    </ligand>
</feature>
<feature type="binding site" evidence="9">
    <location>
        <position position="152"/>
    </location>
    <ligand>
        <name>cob(II)alamin</name>
        <dbReference type="ChEBI" id="CHEBI:16304"/>
    </ligand>
</feature>
<feature type="binding site" evidence="9">
    <location>
        <position position="158"/>
    </location>
    <ligand>
        <name>cob(II)alamin</name>
        <dbReference type="ChEBI" id="CHEBI:16304"/>
    </ligand>
</feature>
<evidence type="ECO:0000313" key="12">
    <source>
        <dbReference type="Proteomes" id="UP001596143"/>
    </source>
</evidence>
<name>A0ABW0U7H6_9BACI</name>
<dbReference type="Pfam" id="PF13646">
    <property type="entry name" value="HEAT_2"/>
    <property type="match status" value="1"/>
</dbReference>
<organism evidence="11 12">
    <name type="scientific">Aliibacillus thermotolerans</name>
    <dbReference type="NCBI Taxonomy" id="1834418"/>
    <lineage>
        <taxon>Bacteria</taxon>
        <taxon>Bacillati</taxon>
        <taxon>Bacillota</taxon>
        <taxon>Bacilli</taxon>
        <taxon>Bacillales</taxon>
        <taxon>Bacillaceae</taxon>
        <taxon>Aliibacillus</taxon>
    </lineage>
</organism>
<keyword evidence="8 9" id="KW-0411">Iron-sulfur</keyword>
<dbReference type="InterPro" id="IPR017896">
    <property type="entry name" value="4Fe4S_Fe-S-bd"/>
</dbReference>
<feature type="active site" description="Proton donor" evidence="9">
    <location>
        <position position="134"/>
    </location>
</feature>
<dbReference type="GO" id="GO:0052693">
    <property type="term" value="F:epoxyqueuosine reductase activity"/>
    <property type="evidence" value="ECO:0007669"/>
    <property type="project" value="UniProtKB-EC"/>
</dbReference>
<keyword evidence="3 9" id="KW-0819">tRNA processing</keyword>
<comment type="pathway">
    <text evidence="9">tRNA modification; tRNA-queuosine biosynthesis.</text>
</comment>
<feature type="binding site" evidence="9">
    <location>
        <begin position="240"/>
        <end position="241"/>
    </location>
    <ligand>
        <name>cob(II)alamin</name>
        <dbReference type="ChEBI" id="CHEBI:16304"/>
    </ligand>
</feature>
<feature type="binding site" evidence="9">
    <location>
        <position position="280"/>
    </location>
    <ligand>
        <name>tRNA</name>
        <dbReference type="ChEBI" id="CHEBI:17843"/>
    </ligand>
</feature>
<dbReference type="Gene3D" id="1.25.10.10">
    <property type="entry name" value="Leucine-rich Repeat Variant"/>
    <property type="match status" value="1"/>
</dbReference>
<feature type="binding site" evidence="9">
    <location>
        <position position="134"/>
    </location>
    <ligand>
        <name>cob(II)alamin</name>
        <dbReference type="ChEBI" id="CHEBI:16304"/>
    </ligand>
</feature>
<dbReference type="Pfam" id="PF13484">
    <property type="entry name" value="Fer4_16"/>
    <property type="match status" value="1"/>
</dbReference>
<comment type="function">
    <text evidence="9">Catalyzes the conversion of epoxyqueuosine (oQ) to queuosine (Q), which is a hypermodified base found in the wobble positions of tRNA(Asp), tRNA(Asn), tRNA(His) and tRNA(Tyr).</text>
</comment>
<comment type="cofactor">
    <cofactor evidence="9">
        <name>[4Fe-4S] cluster</name>
        <dbReference type="ChEBI" id="CHEBI:49883"/>
    </cofactor>
    <text evidence="9">Binds 2 [4Fe-4S] clusters per monomer.</text>
</comment>
<dbReference type="Proteomes" id="UP001596143">
    <property type="component" value="Unassembled WGS sequence"/>
</dbReference>
<dbReference type="PANTHER" id="PTHR30002">
    <property type="entry name" value="EPOXYQUEUOSINE REDUCTASE"/>
    <property type="match status" value="1"/>
</dbReference>
<dbReference type="SMART" id="SM00567">
    <property type="entry name" value="EZ_HEAT"/>
    <property type="match status" value="2"/>
</dbReference>
<feature type="binding site" evidence="9">
    <location>
        <position position="188"/>
    </location>
    <ligand>
        <name>[4Fe-4S] cluster</name>
        <dbReference type="ChEBI" id="CHEBI:49883"/>
        <label>1</label>
    </ligand>
</feature>
<evidence type="ECO:0000256" key="7">
    <source>
        <dbReference type="ARBA" id="ARBA00023004"/>
    </source>
</evidence>
<feature type="binding site" evidence="9">
    <location>
        <position position="169"/>
    </location>
    <ligand>
        <name>cob(II)alamin</name>
        <dbReference type="ChEBI" id="CHEBI:16304"/>
    </ligand>
</feature>
<feature type="binding site" evidence="9">
    <location>
        <position position="298"/>
    </location>
    <ligand>
        <name>tRNA</name>
        <dbReference type="ChEBI" id="CHEBI:17843"/>
    </ligand>
</feature>
<gene>
    <name evidence="9 11" type="primary">queG</name>
    <name evidence="11" type="ORF">ACFPTR_07450</name>
</gene>
<feature type="binding site" evidence="9">
    <location>
        <position position="155"/>
    </location>
    <ligand>
        <name>cob(II)alamin</name>
        <dbReference type="ChEBI" id="CHEBI:16304"/>
    </ligand>
</feature>
<protein>
    <recommendedName>
        <fullName evidence="9">Epoxyqueuosine reductase</fullName>
        <ecNumber evidence="9">1.17.99.6</ecNumber>
    </recommendedName>
    <alternativeName>
        <fullName evidence="9">Queuosine biosynthesis protein QueG</fullName>
    </alternativeName>
</protein>
<proteinExistence type="inferred from homology"/>
<dbReference type="SUPFAM" id="SSF54862">
    <property type="entry name" value="4Fe-4S ferredoxins"/>
    <property type="match status" value="1"/>
</dbReference>
<keyword evidence="4 9" id="KW-0479">Metal-binding</keyword>
<dbReference type="InterPro" id="IPR011989">
    <property type="entry name" value="ARM-like"/>
</dbReference>
<dbReference type="RefSeq" id="WP_270895302.1">
    <property type="nucleotide sequence ID" value="NZ_JBHSPF010000030.1"/>
</dbReference>
<evidence type="ECO:0000256" key="6">
    <source>
        <dbReference type="ARBA" id="ARBA00023002"/>
    </source>
</evidence>
<comment type="similarity">
    <text evidence="9">Belongs to the QueG family.</text>
</comment>
<dbReference type="InterPro" id="IPR004155">
    <property type="entry name" value="PBS_lyase_HEAT"/>
</dbReference>
<keyword evidence="7 9" id="KW-0408">Iron</keyword>
<sequence>MTTTELKEEIIKYSKEIGIDKIGFASADPFVTLKERLVEHRRLGYESGFEEKDIDKRVTPTKLLPEAKTIIAIALAYPSKMKDEPSNRRGNRRGLFCRASWGRDYHQVLKEKLQKLEAFIQQRVPDCRTVSMVDTGELSDRAVAERAGIGWSGKNCAIITPEFGSYVYLGEMITTLSLPVDTPITEQCGTCNKCVDACPTNALVQGGQLNSKKCIAYLTQTKTSVPKRFRKAIGNRLYGCDTCQQVCPKNKGKDFHHQTDFEPDSEIVKPTLLPLLTISNRKFKETYGPLAGSWRGKKPIQRNAMIALGNYKEKESSDRLGKLLQEDPRPVIRETAAWALGEIGTEEAENMLKKAVEYESESNVRTEIQQAIKRIKEQKEENECLH</sequence>
<evidence type="ECO:0000256" key="1">
    <source>
        <dbReference type="ARBA" id="ARBA00022485"/>
    </source>
</evidence>
<dbReference type="Gene3D" id="3.30.70.20">
    <property type="match status" value="1"/>
</dbReference>
<feature type="binding site" evidence="9">
    <location>
        <position position="57"/>
    </location>
    <ligand>
        <name>cob(II)alamin</name>
        <dbReference type="ChEBI" id="CHEBI:16304"/>
    </ligand>
</feature>